<dbReference type="SUPFAM" id="SSF88946">
    <property type="entry name" value="Sigma2 domain of RNA polymerase sigma factors"/>
    <property type="match status" value="1"/>
</dbReference>
<dbReference type="InterPro" id="IPR014303">
    <property type="entry name" value="RNA_pol_sigma-70_ECF"/>
</dbReference>
<accession>A0ABT6SF46</accession>
<evidence type="ECO:0000256" key="4">
    <source>
        <dbReference type="ARBA" id="ARBA00023082"/>
    </source>
</evidence>
<evidence type="ECO:0000259" key="7">
    <source>
        <dbReference type="Pfam" id="PF08281"/>
    </source>
</evidence>
<dbReference type="InterPro" id="IPR014284">
    <property type="entry name" value="RNA_pol_sigma-70_dom"/>
</dbReference>
<dbReference type="Gene3D" id="1.10.1740.10">
    <property type="match status" value="1"/>
</dbReference>
<dbReference type="SUPFAM" id="SSF54427">
    <property type="entry name" value="NTF2-like"/>
    <property type="match status" value="1"/>
</dbReference>
<dbReference type="InterPro" id="IPR052704">
    <property type="entry name" value="ECF_Sigma-70_Domain"/>
</dbReference>
<evidence type="ECO:0000256" key="5">
    <source>
        <dbReference type="ARBA" id="ARBA00023163"/>
    </source>
</evidence>
<dbReference type="Gene3D" id="1.10.10.10">
    <property type="entry name" value="Winged helix-like DNA-binding domain superfamily/Winged helix DNA-binding domain"/>
    <property type="match status" value="1"/>
</dbReference>
<dbReference type="Gene3D" id="3.10.450.50">
    <property type="match status" value="1"/>
</dbReference>
<dbReference type="Pfam" id="PF12680">
    <property type="entry name" value="SnoaL_2"/>
    <property type="match status" value="1"/>
</dbReference>
<dbReference type="InterPro" id="IPR032710">
    <property type="entry name" value="NTF2-like_dom_sf"/>
</dbReference>
<keyword evidence="5" id="KW-0804">Transcription</keyword>
<evidence type="ECO:0000256" key="3">
    <source>
        <dbReference type="ARBA" id="ARBA00023015"/>
    </source>
</evidence>
<name>A0ABT6SF46_9ACTN</name>
<dbReference type="SUPFAM" id="SSF88659">
    <property type="entry name" value="Sigma3 and sigma4 domains of RNA polymerase sigma factors"/>
    <property type="match status" value="1"/>
</dbReference>
<dbReference type="Pfam" id="PF08281">
    <property type="entry name" value="Sigma70_r4_2"/>
    <property type="match status" value="1"/>
</dbReference>
<dbReference type="NCBIfam" id="TIGR02937">
    <property type="entry name" value="sigma70-ECF"/>
    <property type="match status" value="1"/>
</dbReference>
<feature type="domain" description="SnoaL-like" evidence="8">
    <location>
        <begin position="180"/>
        <end position="277"/>
    </location>
</feature>
<dbReference type="InterPro" id="IPR013324">
    <property type="entry name" value="RNA_pol_sigma_r3/r4-like"/>
</dbReference>
<dbReference type="PANTHER" id="PTHR30173">
    <property type="entry name" value="SIGMA 19 FACTOR"/>
    <property type="match status" value="1"/>
</dbReference>
<dbReference type="NCBIfam" id="NF007214">
    <property type="entry name" value="PRK09636.1"/>
    <property type="match status" value="1"/>
</dbReference>
<dbReference type="InterPro" id="IPR013249">
    <property type="entry name" value="RNA_pol_sigma70_r4_t2"/>
</dbReference>
<dbReference type="RefSeq" id="WP_282544521.1">
    <property type="nucleotide sequence ID" value="NZ_JASCIQ010000024.1"/>
</dbReference>
<reference evidence="9 10" key="1">
    <citation type="submission" date="2023-05" db="EMBL/GenBank/DDBJ databases">
        <title>Draft genome sequence of Streptomyces sp. B-S-A6 isolated from a cave soil in Thailand.</title>
        <authorList>
            <person name="Chamroensaksri N."/>
            <person name="Muangham S."/>
        </authorList>
    </citation>
    <scope>NUCLEOTIDE SEQUENCE [LARGE SCALE GENOMIC DNA]</scope>
    <source>
        <strain evidence="9 10">B-S-A6</strain>
    </source>
</reference>
<dbReference type="InterPro" id="IPR007627">
    <property type="entry name" value="RNA_pol_sigma70_r2"/>
</dbReference>
<comment type="similarity">
    <text evidence="1">Belongs to the sigma-70 factor family. ECF subfamily.</text>
</comment>
<dbReference type="Pfam" id="PF04542">
    <property type="entry name" value="Sigma70_r2"/>
    <property type="match status" value="1"/>
</dbReference>
<evidence type="ECO:0000259" key="6">
    <source>
        <dbReference type="Pfam" id="PF04542"/>
    </source>
</evidence>
<keyword evidence="4" id="KW-0731">Sigma factor</keyword>
<proteinExistence type="inferred from homology"/>
<comment type="caution">
    <text evidence="9">The sequence shown here is derived from an EMBL/GenBank/DDBJ whole genome shotgun (WGS) entry which is preliminary data.</text>
</comment>
<feature type="domain" description="RNA polymerase sigma factor 70 region 4 type 2" evidence="7">
    <location>
        <begin position="111"/>
        <end position="161"/>
    </location>
</feature>
<keyword evidence="3" id="KW-0805">Transcription regulation</keyword>
<dbReference type="Proteomes" id="UP001223978">
    <property type="component" value="Unassembled WGS sequence"/>
</dbReference>
<dbReference type="PANTHER" id="PTHR30173:SF36">
    <property type="entry name" value="ECF RNA POLYMERASE SIGMA FACTOR SIGJ"/>
    <property type="match status" value="1"/>
</dbReference>
<evidence type="ECO:0000313" key="9">
    <source>
        <dbReference type="EMBL" id="MDI3406590.1"/>
    </source>
</evidence>
<dbReference type="InterPro" id="IPR036388">
    <property type="entry name" value="WH-like_DNA-bd_sf"/>
</dbReference>
<comment type="subunit">
    <text evidence="2">Interacts transiently with the RNA polymerase catalytic core formed by RpoA, RpoB, RpoC and RpoZ (2 alpha, 1 beta, 1 beta' and 1 omega subunit) to form the RNA polymerase holoenzyme that can initiate transcription.</text>
</comment>
<keyword evidence="10" id="KW-1185">Reference proteome</keyword>
<dbReference type="InterPro" id="IPR013325">
    <property type="entry name" value="RNA_pol_sigma_r2"/>
</dbReference>
<evidence type="ECO:0000313" key="10">
    <source>
        <dbReference type="Proteomes" id="UP001223978"/>
    </source>
</evidence>
<feature type="domain" description="RNA polymerase sigma-70 region 2" evidence="6">
    <location>
        <begin position="11"/>
        <end position="74"/>
    </location>
</feature>
<dbReference type="InterPro" id="IPR037401">
    <property type="entry name" value="SnoaL-like"/>
</dbReference>
<evidence type="ECO:0000259" key="8">
    <source>
        <dbReference type="Pfam" id="PF12680"/>
    </source>
</evidence>
<sequence length="300" mass="32512">MTTTTDPAAEFETHRPRMFALAYRLLGSAQEADDAVQDAYLRWSKAVRADIEQPAAWLAKVVTNLCVNRLTSARARREEYVGPWLPEPVVTGSGALGPLDSAEQRDSVSTALLVLLERLTPAERAVYVLREAFAYSHREIAGVLDVGEANARQLYGRAVRRVAAGTPRFVPRPEQQRGLVESFIAAAREGDVAGLEKLLADDVTWWGDGGGRITAARRPIVGREKVLRFLAGAAERFLVGVELAAVEVNGWTALVARLGGELTAVASFEVREDGAIADVRVVVNPEKLTFVRRQLGAAGG</sequence>
<protein>
    <submittedName>
        <fullName evidence="9">RNA polymerase sigma-70 factor</fullName>
    </submittedName>
</protein>
<evidence type="ECO:0000256" key="2">
    <source>
        <dbReference type="ARBA" id="ARBA00011344"/>
    </source>
</evidence>
<dbReference type="EMBL" id="JASCIQ010000024">
    <property type="protein sequence ID" value="MDI3406590.1"/>
    <property type="molecule type" value="Genomic_DNA"/>
</dbReference>
<dbReference type="NCBIfam" id="TIGR02957">
    <property type="entry name" value="SigX4"/>
    <property type="match status" value="1"/>
</dbReference>
<evidence type="ECO:0000256" key="1">
    <source>
        <dbReference type="ARBA" id="ARBA00010641"/>
    </source>
</evidence>
<gene>
    <name evidence="9" type="ORF">QIS96_22610</name>
</gene>
<organism evidence="9 10">
    <name type="scientific">Streptomyces cavernicola</name>
    <dbReference type="NCBI Taxonomy" id="3043613"/>
    <lineage>
        <taxon>Bacteria</taxon>
        <taxon>Bacillati</taxon>
        <taxon>Actinomycetota</taxon>
        <taxon>Actinomycetes</taxon>
        <taxon>Kitasatosporales</taxon>
        <taxon>Streptomycetaceae</taxon>
        <taxon>Streptomyces</taxon>
    </lineage>
</organism>